<dbReference type="Pfam" id="PF02592">
    <property type="entry name" value="Vut_1"/>
    <property type="match status" value="1"/>
</dbReference>
<dbReference type="PANTHER" id="PTHR34300:SF1">
    <property type="entry name" value="QUEUOSINE PRECURSOR TRANSPORTER"/>
    <property type="match status" value="1"/>
</dbReference>
<protein>
    <recommendedName>
        <fullName evidence="1">Probable queuosine precursor transporter</fullName>
        <shortName evidence="1">Q precursor transporter</shortName>
    </recommendedName>
</protein>
<proteinExistence type="inferred from homology"/>
<dbReference type="STRING" id="53463.SAMN05444389_10768"/>
<keyword evidence="1" id="KW-0472">Membrane</keyword>
<name>A0A1M7HX55_9RHOB</name>
<keyword evidence="1" id="KW-1003">Cell membrane</keyword>
<keyword evidence="3" id="KW-1185">Reference proteome</keyword>
<gene>
    <name evidence="2" type="ORF">SAMN05444389_10768</name>
</gene>
<dbReference type="NCBIfam" id="TIGR00697">
    <property type="entry name" value="queuosine precursor transporter"/>
    <property type="match status" value="1"/>
</dbReference>
<comment type="similarity">
    <text evidence="1">Belongs to the vitamin uptake transporter (VUT/ECF) (TC 2.A.88) family. Q precursor transporter subfamily.</text>
</comment>
<feature type="transmembrane region" description="Helical" evidence="1">
    <location>
        <begin position="59"/>
        <end position="77"/>
    </location>
</feature>
<dbReference type="GO" id="GO:0022857">
    <property type="term" value="F:transmembrane transporter activity"/>
    <property type="evidence" value="ECO:0007669"/>
    <property type="project" value="UniProtKB-UniRule"/>
</dbReference>
<keyword evidence="1" id="KW-0997">Cell inner membrane</keyword>
<comment type="function">
    <text evidence="1">Involved in the import of queuosine (Q) precursors, required for Q precursor salvage.</text>
</comment>
<dbReference type="GO" id="GO:0005886">
    <property type="term" value="C:plasma membrane"/>
    <property type="evidence" value="ECO:0007669"/>
    <property type="project" value="UniProtKB-SubCell"/>
</dbReference>
<dbReference type="InterPro" id="IPR003744">
    <property type="entry name" value="YhhQ"/>
</dbReference>
<evidence type="ECO:0000256" key="1">
    <source>
        <dbReference type="HAMAP-Rule" id="MF_02088"/>
    </source>
</evidence>
<dbReference type="Proteomes" id="UP000184444">
    <property type="component" value="Unassembled WGS sequence"/>
</dbReference>
<dbReference type="HAMAP" id="MF_02088">
    <property type="entry name" value="Q_prec_transport"/>
    <property type="match status" value="1"/>
</dbReference>
<comment type="subcellular location">
    <subcellularLocation>
        <location evidence="1">Cell inner membrane</location>
        <topology evidence="1">Multi-pass membrane protein</topology>
    </subcellularLocation>
</comment>
<organism evidence="2 3">
    <name type="scientific">Paracoccus solventivorans</name>
    <dbReference type="NCBI Taxonomy" id="53463"/>
    <lineage>
        <taxon>Bacteria</taxon>
        <taxon>Pseudomonadati</taxon>
        <taxon>Pseudomonadota</taxon>
        <taxon>Alphaproteobacteria</taxon>
        <taxon>Rhodobacterales</taxon>
        <taxon>Paracoccaceae</taxon>
        <taxon>Paracoccus</taxon>
    </lineage>
</organism>
<keyword evidence="1" id="KW-0813">Transport</keyword>
<accession>A0A1M7HX55</accession>
<dbReference type="RefSeq" id="WP_407670364.1">
    <property type="nucleotide sequence ID" value="NZ_FRCK01000007.1"/>
</dbReference>
<dbReference type="EMBL" id="FRCK01000007">
    <property type="protein sequence ID" value="SHM33074.1"/>
    <property type="molecule type" value="Genomic_DNA"/>
</dbReference>
<dbReference type="AlphaFoldDB" id="A0A1M7HX55"/>
<feature type="transmembrane region" description="Helical" evidence="1">
    <location>
        <begin position="115"/>
        <end position="139"/>
    </location>
</feature>
<keyword evidence="1" id="KW-1133">Transmembrane helix</keyword>
<feature type="transmembrane region" description="Helical" evidence="1">
    <location>
        <begin position="172"/>
        <end position="190"/>
    </location>
</feature>
<reference evidence="3" key="1">
    <citation type="submission" date="2016-11" db="EMBL/GenBank/DDBJ databases">
        <authorList>
            <person name="Varghese N."/>
            <person name="Submissions S."/>
        </authorList>
    </citation>
    <scope>NUCLEOTIDE SEQUENCE [LARGE SCALE GENOMIC DNA]</scope>
    <source>
        <strain evidence="3">DSM 6637</strain>
    </source>
</reference>
<evidence type="ECO:0000313" key="2">
    <source>
        <dbReference type="EMBL" id="SHM33074.1"/>
    </source>
</evidence>
<dbReference type="PANTHER" id="PTHR34300">
    <property type="entry name" value="QUEUOSINE PRECURSOR TRANSPORTER-RELATED"/>
    <property type="match status" value="1"/>
</dbReference>
<keyword evidence="1" id="KW-0812">Transmembrane</keyword>
<feature type="transmembrane region" description="Helical" evidence="1">
    <location>
        <begin position="83"/>
        <end position="103"/>
    </location>
</feature>
<evidence type="ECO:0000313" key="3">
    <source>
        <dbReference type="Proteomes" id="UP000184444"/>
    </source>
</evidence>
<sequence length="200" mass="21368">MRPLVPAILAMAATVLASNILVQFLLGDWLTWGALTYPFAFLVTDVTNRVQGAGAARKVVIAGFVVGVLCSLTAAALDATTLRIAVASGTAFLLAQLLDIRIFDWLRQRDWWQAPFLSSLLGSVLDTVLFFTIAFAAFLPADANTGWANETVPLLGAGPLAPLWASLAVADWGVKLALAALALVPFRLIVRKILLSPLRN</sequence>
<feature type="transmembrane region" description="Helical" evidence="1">
    <location>
        <begin position="29"/>
        <end position="47"/>
    </location>
</feature>